<evidence type="ECO:0000313" key="1">
    <source>
        <dbReference type="EMBL" id="KAL0308724.1"/>
    </source>
</evidence>
<reference evidence="1" key="2">
    <citation type="journal article" date="2024" name="Plant">
        <title>Genomic evolution and insights into agronomic trait innovations of Sesamum species.</title>
        <authorList>
            <person name="Miao H."/>
            <person name="Wang L."/>
            <person name="Qu L."/>
            <person name="Liu H."/>
            <person name="Sun Y."/>
            <person name="Le M."/>
            <person name="Wang Q."/>
            <person name="Wei S."/>
            <person name="Zheng Y."/>
            <person name="Lin W."/>
            <person name="Duan Y."/>
            <person name="Cao H."/>
            <person name="Xiong S."/>
            <person name="Wang X."/>
            <person name="Wei L."/>
            <person name="Li C."/>
            <person name="Ma Q."/>
            <person name="Ju M."/>
            <person name="Zhao R."/>
            <person name="Li G."/>
            <person name="Mu C."/>
            <person name="Tian Q."/>
            <person name="Mei H."/>
            <person name="Zhang T."/>
            <person name="Gao T."/>
            <person name="Zhang H."/>
        </authorList>
    </citation>
    <scope>NUCLEOTIDE SEQUENCE</scope>
    <source>
        <strain evidence="1">G02</strain>
    </source>
</reference>
<reference evidence="1" key="1">
    <citation type="submission" date="2020-06" db="EMBL/GenBank/DDBJ databases">
        <authorList>
            <person name="Li T."/>
            <person name="Hu X."/>
            <person name="Zhang T."/>
            <person name="Song X."/>
            <person name="Zhang H."/>
            <person name="Dai N."/>
            <person name="Sheng W."/>
            <person name="Hou X."/>
            <person name="Wei L."/>
        </authorList>
    </citation>
    <scope>NUCLEOTIDE SEQUENCE</scope>
    <source>
        <strain evidence="1">G02</strain>
        <tissue evidence="1">Leaf</tissue>
    </source>
</reference>
<gene>
    <name evidence="1" type="ORF">Sradi_5814700</name>
</gene>
<comment type="caution">
    <text evidence="1">The sequence shown here is derived from an EMBL/GenBank/DDBJ whole genome shotgun (WGS) entry which is preliminary data.</text>
</comment>
<dbReference type="EMBL" id="JACGWJ010000027">
    <property type="protein sequence ID" value="KAL0308724.1"/>
    <property type="molecule type" value="Genomic_DNA"/>
</dbReference>
<accession>A0AAW2KQZ6</accession>
<organism evidence="1">
    <name type="scientific">Sesamum radiatum</name>
    <name type="common">Black benniseed</name>
    <dbReference type="NCBI Taxonomy" id="300843"/>
    <lineage>
        <taxon>Eukaryota</taxon>
        <taxon>Viridiplantae</taxon>
        <taxon>Streptophyta</taxon>
        <taxon>Embryophyta</taxon>
        <taxon>Tracheophyta</taxon>
        <taxon>Spermatophyta</taxon>
        <taxon>Magnoliopsida</taxon>
        <taxon>eudicotyledons</taxon>
        <taxon>Gunneridae</taxon>
        <taxon>Pentapetalae</taxon>
        <taxon>asterids</taxon>
        <taxon>lamiids</taxon>
        <taxon>Lamiales</taxon>
        <taxon>Pedaliaceae</taxon>
        <taxon>Sesamum</taxon>
    </lineage>
</organism>
<sequence>MAVMVRATNSLTTVKLEATSTGNGAPAPENLNPPAAARPLLSVVSKPSWVVRTEACVSSFGCFLVIWSKLRKTLRS</sequence>
<name>A0AAW2KQZ6_SESRA</name>
<dbReference type="AlphaFoldDB" id="A0AAW2KQZ6"/>
<proteinExistence type="predicted"/>
<protein>
    <submittedName>
        <fullName evidence="1">Uncharacterized protein</fullName>
    </submittedName>
</protein>